<reference evidence="8" key="1">
    <citation type="submission" date="2022-10" db="EMBL/GenBank/DDBJ databases">
        <authorList>
            <person name="Chen Y."/>
            <person name="Dougan E. K."/>
            <person name="Chan C."/>
            <person name="Rhodes N."/>
            <person name="Thang M."/>
        </authorList>
    </citation>
    <scope>NUCLEOTIDE SEQUENCE</scope>
</reference>
<organism evidence="8">
    <name type="scientific">Cladocopium goreaui</name>
    <dbReference type="NCBI Taxonomy" id="2562237"/>
    <lineage>
        <taxon>Eukaryota</taxon>
        <taxon>Sar</taxon>
        <taxon>Alveolata</taxon>
        <taxon>Dinophyceae</taxon>
        <taxon>Suessiales</taxon>
        <taxon>Symbiodiniaceae</taxon>
        <taxon>Cladocopium</taxon>
    </lineage>
</organism>
<dbReference type="PROSITE" id="PS50203">
    <property type="entry name" value="CALPAIN_CAT"/>
    <property type="match status" value="1"/>
</dbReference>
<evidence type="ECO:0000256" key="6">
    <source>
        <dbReference type="PROSITE-ProRule" id="PRU00239"/>
    </source>
</evidence>
<keyword evidence="4 6" id="KW-0788">Thiol protease</keyword>
<dbReference type="GO" id="GO:0006508">
    <property type="term" value="P:proteolysis"/>
    <property type="evidence" value="ECO:0007669"/>
    <property type="project" value="UniProtKB-KW"/>
</dbReference>
<dbReference type="SUPFAM" id="SSF54001">
    <property type="entry name" value="Cysteine proteinases"/>
    <property type="match status" value="1"/>
</dbReference>
<evidence type="ECO:0000313" key="10">
    <source>
        <dbReference type="Proteomes" id="UP001152797"/>
    </source>
</evidence>
<keyword evidence="10" id="KW-1185">Reference proteome</keyword>
<protein>
    <submittedName>
        <fullName evidence="9">Calpain catalytic domain-containing protein</fullName>
    </submittedName>
</protein>
<dbReference type="GO" id="GO:0004198">
    <property type="term" value="F:calcium-dependent cysteine-type endopeptidase activity"/>
    <property type="evidence" value="ECO:0007669"/>
    <property type="project" value="InterPro"/>
</dbReference>
<dbReference type="InterPro" id="IPR000169">
    <property type="entry name" value="Pept_cys_AS"/>
</dbReference>
<evidence type="ECO:0000313" key="8">
    <source>
        <dbReference type="EMBL" id="CAI3994297.1"/>
    </source>
</evidence>
<evidence type="ECO:0000256" key="2">
    <source>
        <dbReference type="ARBA" id="ARBA00022670"/>
    </source>
</evidence>
<dbReference type="PANTHER" id="PTHR10183:SF379">
    <property type="entry name" value="CALPAIN-5"/>
    <property type="match status" value="1"/>
</dbReference>
<comment type="caution">
    <text evidence="8">The sequence shown here is derived from an EMBL/GenBank/DDBJ whole genome shotgun (WGS) entry which is preliminary data.</text>
</comment>
<sequence>MGQQLGCCVPQGVNDVFTSLNIRFMRKKKEEKALRSAGAELSEPFAIDWTKARPENWKFESSTGPGSYFFKFEPEIDDVKGPISDGEKKLKSRPENYEGMMYQTSMKDWPSDQQSYKLVKRTGSGYSFTAGQSENFTYVQAKYQALERYDRISLDPDPYTDSMSFRRQRLGKPCHPGRGQGICDVPHIKIIGEIHPNDIIQGSVGDCWLLSAISALSEFEGAIATLFRNTRYVKDLPKNSPQKYTITLYDMKTWQPVDIEVDERLCMKPDGSDLLGCHPSYDGELWACYVEKAVAIHSGGWDEIDGGQCTHAWRLLTGCKYQYTFMNTGDDEFQCLGKFNPNSQEWDPLENSGHKGSQGLWPMDWPVVGGGGDKRAKCGLNEMFERMCAWDDQNYVMAAGTKAGSDTNTTDGIVDGHAYTVITCLNDVAGTEHDLIKVRNPWGKGEFTSGQWCDDGPGWADYPQVKNVCKPTKANDGVFWLSKEEFFKYFRTVYLCAQDMTAFIK</sequence>
<comment type="similarity">
    <text evidence="1">Belongs to the peptidase C2 family.</text>
</comment>
<name>A0A9P1G1R8_9DINO</name>
<dbReference type="OrthoDB" id="424753at2759"/>
<dbReference type="EMBL" id="CAMXCT010001935">
    <property type="protein sequence ID" value="CAI3994297.1"/>
    <property type="molecule type" value="Genomic_DNA"/>
</dbReference>
<reference evidence="9 10" key="2">
    <citation type="submission" date="2024-05" db="EMBL/GenBank/DDBJ databases">
        <authorList>
            <person name="Chen Y."/>
            <person name="Shah S."/>
            <person name="Dougan E. K."/>
            <person name="Thang M."/>
            <person name="Chan C."/>
        </authorList>
    </citation>
    <scope>NUCLEOTIDE SEQUENCE [LARGE SCALE GENOMIC DNA]</scope>
</reference>
<keyword evidence="2 6" id="KW-0645">Protease</keyword>
<dbReference type="PANTHER" id="PTHR10183">
    <property type="entry name" value="CALPAIN"/>
    <property type="match status" value="1"/>
</dbReference>
<dbReference type="InterPro" id="IPR038765">
    <property type="entry name" value="Papain-like_cys_pep_sf"/>
</dbReference>
<gene>
    <name evidence="8" type="ORF">C1SCF055_LOCUS20949</name>
</gene>
<evidence type="ECO:0000256" key="5">
    <source>
        <dbReference type="PIRSR" id="PIRSR622684-1"/>
    </source>
</evidence>
<evidence type="ECO:0000259" key="7">
    <source>
        <dbReference type="PROSITE" id="PS50203"/>
    </source>
</evidence>
<evidence type="ECO:0000256" key="4">
    <source>
        <dbReference type="ARBA" id="ARBA00022807"/>
    </source>
</evidence>
<feature type="active site" evidence="5 6">
    <location>
        <position position="207"/>
    </location>
</feature>
<feature type="domain" description="Calpain catalytic" evidence="7">
    <location>
        <begin position="178"/>
        <end position="499"/>
    </location>
</feature>
<evidence type="ECO:0000256" key="3">
    <source>
        <dbReference type="ARBA" id="ARBA00022801"/>
    </source>
</evidence>
<dbReference type="Pfam" id="PF00648">
    <property type="entry name" value="Peptidase_C2"/>
    <property type="match status" value="1"/>
</dbReference>
<dbReference type="SMART" id="SM00230">
    <property type="entry name" value="CysPc"/>
    <property type="match status" value="1"/>
</dbReference>
<evidence type="ECO:0000256" key="1">
    <source>
        <dbReference type="ARBA" id="ARBA00007623"/>
    </source>
</evidence>
<dbReference type="InterPro" id="IPR022684">
    <property type="entry name" value="Calpain_cysteine_protease"/>
</dbReference>
<dbReference type="PROSITE" id="PS00139">
    <property type="entry name" value="THIOL_PROTEASE_CYS"/>
    <property type="match status" value="1"/>
</dbReference>
<dbReference type="Proteomes" id="UP001152797">
    <property type="component" value="Unassembled WGS sequence"/>
</dbReference>
<accession>A0A9P1G1R8</accession>
<dbReference type="PRINTS" id="PR00704">
    <property type="entry name" value="CALPAIN"/>
</dbReference>
<dbReference type="EMBL" id="CAMXCT020001935">
    <property type="protein sequence ID" value="CAL1147672.1"/>
    <property type="molecule type" value="Genomic_DNA"/>
</dbReference>
<proteinExistence type="inferred from homology"/>
<feature type="active site" evidence="5 6">
    <location>
        <position position="417"/>
    </location>
</feature>
<dbReference type="AlphaFoldDB" id="A0A9P1G1R8"/>
<dbReference type="EMBL" id="CAMXCT030001935">
    <property type="protein sequence ID" value="CAL4781609.1"/>
    <property type="molecule type" value="Genomic_DNA"/>
</dbReference>
<evidence type="ECO:0000313" key="9">
    <source>
        <dbReference type="EMBL" id="CAL4781609.1"/>
    </source>
</evidence>
<keyword evidence="3 6" id="KW-0378">Hydrolase</keyword>
<feature type="active site" evidence="5 6">
    <location>
        <position position="440"/>
    </location>
</feature>
<dbReference type="Gene3D" id="3.90.70.10">
    <property type="entry name" value="Cysteine proteinases"/>
    <property type="match status" value="1"/>
</dbReference>
<dbReference type="InterPro" id="IPR001300">
    <property type="entry name" value="Peptidase_C2_calpain_cat"/>
</dbReference>